<reference evidence="2 3" key="1">
    <citation type="journal article" date="2019" name="Nat. Ecol. Evol.">
        <title>Megaphylogeny resolves global patterns of mushroom evolution.</title>
        <authorList>
            <person name="Varga T."/>
            <person name="Krizsan K."/>
            <person name="Foldi C."/>
            <person name="Dima B."/>
            <person name="Sanchez-Garcia M."/>
            <person name="Sanchez-Ramirez S."/>
            <person name="Szollosi G.J."/>
            <person name="Szarkandi J.G."/>
            <person name="Papp V."/>
            <person name="Albert L."/>
            <person name="Andreopoulos W."/>
            <person name="Angelini C."/>
            <person name="Antonin V."/>
            <person name="Barry K.W."/>
            <person name="Bougher N.L."/>
            <person name="Buchanan P."/>
            <person name="Buyck B."/>
            <person name="Bense V."/>
            <person name="Catcheside P."/>
            <person name="Chovatia M."/>
            <person name="Cooper J."/>
            <person name="Damon W."/>
            <person name="Desjardin D."/>
            <person name="Finy P."/>
            <person name="Geml J."/>
            <person name="Haridas S."/>
            <person name="Hughes K."/>
            <person name="Justo A."/>
            <person name="Karasinski D."/>
            <person name="Kautmanova I."/>
            <person name="Kiss B."/>
            <person name="Kocsube S."/>
            <person name="Kotiranta H."/>
            <person name="LaButti K.M."/>
            <person name="Lechner B.E."/>
            <person name="Liimatainen K."/>
            <person name="Lipzen A."/>
            <person name="Lukacs Z."/>
            <person name="Mihaltcheva S."/>
            <person name="Morgado L.N."/>
            <person name="Niskanen T."/>
            <person name="Noordeloos M.E."/>
            <person name="Ohm R.A."/>
            <person name="Ortiz-Santana B."/>
            <person name="Ovrebo C."/>
            <person name="Racz N."/>
            <person name="Riley R."/>
            <person name="Savchenko A."/>
            <person name="Shiryaev A."/>
            <person name="Soop K."/>
            <person name="Spirin V."/>
            <person name="Szebenyi C."/>
            <person name="Tomsovsky M."/>
            <person name="Tulloss R.E."/>
            <person name="Uehling J."/>
            <person name="Grigoriev I.V."/>
            <person name="Vagvolgyi C."/>
            <person name="Papp T."/>
            <person name="Martin F.M."/>
            <person name="Miettinen O."/>
            <person name="Hibbett D.S."/>
            <person name="Nagy L.G."/>
        </authorList>
    </citation>
    <scope>NUCLEOTIDE SEQUENCE [LARGE SCALE GENOMIC DNA]</scope>
    <source>
        <strain evidence="2 3">CBS 166.37</strain>
    </source>
</reference>
<keyword evidence="1" id="KW-1133">Transmembrane helix</keyword>
<proteinExistence type="predicted"/>
<organism evidence="2 3">
    <name type="scientific">Crucibulum laeve</name>
    <dbReference type="NCBI Taxonomy" id="68775"/>
    <lineage>
        <taxon>Eukaryota</taxon>
        <taxon>Fungi</taxon>
        <taxon>Dikarya</taxon>
        <taxon>Basidiomycota</taxon>
        <taxon>Agaricomycotina</taxon>
        <taxon>Agaricomycetes</taxon>
        <taxon>Agaricomycetidae</taxon>
        <taxon>Agaricales</taxon>
        <taxon>Agaricineae</taxon>
        <taxon>Nidulariaceae</taxon>
        <taxon>Crucibulum</taxon>
    </lineage>
</organism>
<dbReference type="AlphaFoldDB" id="A0A5C3M410"/>
<gene>
    <name evidence="2" type="ORF">BDQ12DRAFT_76547</name>
</gene>
<dbReference type="EMBL" id="ML213600">
    <property type="protein sequence ID" value="TFK39305.1"/>
    <property type="molecule type" value="Genomic_DNA"/>
</dbReference>
<keyword evidence="3" id="KW-1185">Reference proteome</keyword>
<keyword evidence="1" id="KW-0812">Transmembrane</keyword>
<evidence type="ECO:0000313" key="3">
    <source>
        <dbReference type="Proteomes" id="UP000308652"/>
    </source>
</evidence>
<evidence type="ECO:0000313" key="2">
    <source>
        <dbReference type="EMBL" id="TFK39305.1"/>
    </source>
</evidence>
<accession>A0A5C3M410</accession>
<sequence length="101" mass="11744">MYSSASWHPLPNFEVLVISKHDYSLSVAILPTAQFEFITMSRISILFIASLLHLFTIELIKPVAARVIKSSRRIFGKHLYLLMSVFSHRRMHKLKEAKPYQ</sequence>
<feature type="transmembrane region" description="Helical" evidence="1">
    <location>
        <begin position="43"/>
        <end position="64"/>
    </location>
</feature>
<keyword evidence="1" id="KW-0472">Membrane</keyword>
<name>A0A5C3M410_9AGAR</name>
<evidence type="ECO:0000256" key="1">
    <source>
        <dbReference type="SAM" id="Phobius"/>
    </source>
</evidence>
<protein>
    <submittedName>
        <fullName evidence="2">Uncharacterized protein</fullName>
    </submittedName>
</protein>
<dbReference type="Proteomes" id="UP000308652">
    <property type="component" value="Unassembled WGS sequence"/>
</dbReference>